<dbReference type="GO" id="GO:0008982">
    <property type="term" value="F:protein-N(PI)-phosphohistidine-sugar phosphotransferase activity"/>
    <property type="evidence" value="ECO:0007669"/>
    <property type="project" value="InterPro"/>
</dbReference>
<reference evidence="9" key="2">
    <citation type="submission" date="2021-09" db="EMBL/GenBank/DDBJ databases">
        <authorList>
            <person name="Gilroy R."/>
        </authorList>
    </citation>
    <scope>NUCLEOTIDE SEQUENCE</scope>
    <source>
        <strain evidence="9">CHK124-7917</strain>
    </source>
</reference>
<keyword evidence="6" id="KW-0598">Phosphotransferase system</keyword>
<dbReference type="RefSeq" id="WP_274958461.1">
    <property type="nucleotide sequence ID" value="NZ_DYWQ01000014.1"/>
</dbReference>
<dbReference type="Gene3D" id="3.40.35.10">
    <property type="entry name" value="Phosphotransferase system, sorbose subfamily IIB component"/>
    <property type="match status" value="1"/>
</dbReference>
<keyword evidence="7" id="KW-0418">Kinase</keyword>
<keyword evidence="4 9" id="KW-0762">Sugar transport</keyword>
<dbReference type="AlphaFoldDB" id="A0A921GDQ4"/>
<dbReference type="GO" id="GO:0016301">
    <property type="term" value="F:kinase activity"/>
    <property type="evidence" value="ECO:0007669"/>
    <property type="project" value="UniProtKB-KW"/>
</dbReference>
<evidence type="ECO:0000256" key="7">
    <source>
        <dbReference type="ARBA" id="ARBA00022777"/>
    </source>
</evidence>
<dbReference type="GO" id="GO:0005737">
    <property type="term" value="C:cytoplasm"/>
    <property type="evidence" value="ECO:0007669"/>
    <property type="project" value="UniProtKB-SubCell"/>
</dbReference>
<keyword evidence="3" id="KW-0963">Cytoplasm</keyword>
<dbReference type="PROSITE" id="PS51101">
    <property type="entry name" value="PTS_EIIB_TYPE_4"/>
    <property type="match status" value="1"/>
</dbReference>
<evidence type="ECO:0000256" key="4">
    <source>
        <dbReference type="ARBA" id="ARBA00022597"/>
    </source>
</evidence>
<evidence type="ECO:0000256" key="2">
    <source>
        <dbReference type="ARBA" id="ARBA00022448"/>
    </source>
</evidence>
<dbReference type="GO" id="GO:0009401">
    <property type="term" value="P:phosphoenolpyruvate-dependent sugar phosphotransferase system"/>
    <property type="evidence" value="ECO:0007669"/>
    <property type="project" value="UniProtKB-KW"/>
</dbReference>
<dbReference type="EMBL" id="DYWQ01000014">
    <property type="protein sequence ID" value="HJF44376.1"/>
    <property type="molecule type" value="Genomic_DNA"/>
</dbReference>
<comment type="caution">
    <text evidence="9">The sequence shown here is derived from an EMBL/GenBank/DDBJ whole genome shotgun (WGS) entry which is preliminary data.</text>
</comment>
<gene>
    <name evidence="9" type="ORF">K8U72_01110</name>
</gene>
<evidence type="ECO:0000256" key="1">
    <source>
        <dbReference type="ARBA" id="ARBA00004496"/>
    </source>
</evidence>
<keyword evidence="5" id="KW-0808">Transferase</keyword>
<evidence type="ECO:0000256" key="6">
    <source>
        <dbReference type="ARBA" id="ARBA00022683"/>
    </source>
</evidence>
<comment type="subcellular location">
    <subcellularLocation>
        <location evidence="1">Cytoplasm</location>
    </subcellularLocation>
</comment>
<feature type="domain" description="PTS EIIB type-4" evidence="8">
    <location>
        <begin position="2"/>
        <end position="157"/>
    </location>
</feature>
<evidence type="ECO:0000256" key="3">
    <source>
        <dbReference type="ARBA" id="ARBA00022490"/>
    </source>
</evidence>
<evidence type="ECO:0000313" key="10">
    <source>
        <dbReference type="Proteomes" id="UP000697330"/>
    </source>
</evidence>
<accession>A0A921GDQ4</accession>
<reference evidence="9" key="1">
    <citation type="journal article" date="2021" name="PeerJ">
        <title>Extensive microbial diversity within the chicken gut microbiome revealed by metagenomics and culture.</title>
        <authorList>
            <person name="Gilroy R."/>
            <person name="Ravi A."/>
            <person name="Getino M."/>
            <person name="Pursley I."/>
            <person name="Horton D.L."/>
            <person name="Alikhan N.F."/>
            <person name="Baker D."/>
            <person name="Gharbi K."/>
            <person name="Hall N."/>
            <person name="Watson M."/>
            <person name="Adriaenssens E.M."/>
            <person name="Foster-Nyarko E."/>
            <person name="Jarju S."/>
            <person name="Secka A."/>
            <person name="Antonio M."/>
            <person name="Oren A."/>
            <person name="Chaudhuri R.R."/>
            <person name="La Ragione R."/>
            <person name="Hildebrand F."/>
            <person name="Pallen M.J."/>
        </authorList>
    </citation>
    <scope>NUCLEOTIDE SEQUENCE</scope>
    <source>
        <strain evidence="9">CHK124-7917</strain>
    </source>
</reference>
<proteinExistence type="predicted"/>
<sequence length="157" mass="16528">MSGADGALVRIDSRLVHGQVVAAWVRAIGARRIVVANDEAAGNPMRQRVMRMAVPQGVEVLFETVSEAADTLRALGCGPTLAVVETPADALALVEAGVRPTVVNVGNLHMAAGKRRVAPAVAVDDGDRAALRALRERGVEVVVRRTPLVPEGSLDWL</sequence>
<dbReference type="Pfam" id="PF03830">
    <property type="entry name" value="PTSIIB_sorb"/>
    <property type="match status" value="1"/>
</dbReference>
<name>A0A921GDQ4_9ACTN</name>
<dbReference type="InterPro" id="IPR004720">
    <property type="entry name" value="PTS_IIB_sorbose-sp"/>
</dbReference>
<evidence type="ECO:0000256" key="5">
    <source>
        <dbReference type="ARBA" id="ARBA00022679"/>
    </source>
</evidence>
<dbReference type="InterPro" id="IPR036667">
    <property type="entry name" value="PTS_IIB_sorbose-sp_sf"/>
</dbReference>
<dbReference type="SUPFAM" id="SSF52728">
    <property type="entry name" value="PTS IIb component"/>
    <property type="match status" value="1"/>
</dbReference>
<evidence type="ECO:0000313" key="9">
    <source>
        <dbReference type="EMBL" id="HJF44376.1"/>
    </source>
</evidence>
<protein>
    <submittedName>
        <fullName evidence="9">PTS sugar transporter subunit IIB</fullName>
    </submittedName>
</protein>
<evidence type="ECO:0000259" key="8">
    <source>
        <dbReference type="PROSITE" id="PS51101"/>
    </source>
</evidence>
<organism evidence="9 10">
    <name type="scientific">Thermophilibacter provencensis</name>
    <dbReference type="NCBI Taxonomy" id="1852386"/>
    <lineage>
        <taxon>Bacteria</taxon>
        <taxon>Bacillati</taxon>
        <taxon>Actinomycetota</taxon>
        <taxon>Coriobacteriia</taxon>
        <taxon>Coriobacteriales</taxon>
        <taxon>Atopobiaceae</taxon>
        <taxon>Thermophilibacter</taxon>
    </lineage>
</organism>
<keyword evidence="2" id="KW-0813">Transport</keyword>
<dbReference type="Proteomes" id="UP000697330">
    <property type="component" value="Unassembled WGS sequence"/>
</dbReference>